<evidence type="ECO:0000313" key="3">
    <source>
        <dbReference type="Proteomes" id="UP001165205"/>
    </source>
</evidence>
<dbReference type="Proteomes" id="UP001165205">
    <property type="component" value="Unassembled WGS sequence"/>
</dbReference>
<dbReference type="EMBL" id="BSYA01000018">
    <property type="protein sequence ID" value="GMG25401.1"/>
    <property type="molecule type" value="Genomic_DNA"/>
</dbReference>
<comment type="caution">
    <text evidence="2">The sequence shown here is derived from an EMBL/GenBank/DDBJ whole genome shotgun (WGS) entry which is preliminary data.</text>
</comment>
<proteinExistence type="predicted"/>
<reference evidence="2" key="1">
    <citation type="submission" date="2023-04" db="EMBL/GenBank/DDBJ databases">
        <title>Aspergillus oryzae NBRC 4228.</title>
        <authorList>
            <person name="Ichikawa N."/>
            <person name="Sato H."/>
            <person name="Tonouchi N."/>
        </authorList>
    </citation>
    <scope>NUCLEOTIDE SEQUENCE</scope>
    <source>
        <strain evidence="2">NBRC 4228</strain>
    </source>
</reference>
<dbReference type="AlphaFoldDB" id="A0AAN4YBU3"/>
<protein>
    <submittedName>
        <fullName evidence="2">Unnamed protein product</fullName>
    </submittedName>
</protein>
<gene>
    <name evidence="2" type="ORF">Aory04_000245300</name>
</gene>
<evidence type="ECO:0000313" key="2">
    <source>
        <dbReference type="EMBL" id="GMG25401.1"/>
    </source>
</evidence>
<organism evidence="2 3">
    <name type="scientific">Aspergillus oryzae</name>
    <name type="common">Yellow koji mold</name>
    <dbReference type="NCBI Taxonomy" id="5062"/>
    <lineage>
        <taxon>Eukaryota</taxon>
        <taxon>Fungi</taxon>
        <taxon>Dikarya</taxon>
        <taxon>Ascomycota</taxon>
        <taxon>Pezizomycotina</taxon>
        <taxon>Eurotiomycetes</taxon>
        <taxon>Eurotiomycetidae</taxon>
        <taxon>Eurotiales</taxon>
        <taxon>Aspergillaceae</taxon>
        <taxon>Aspergillus</taxon>
        <taxon>Aspergillus subgen. Circumdati</taxon>
    </lineage>
</organism>
<accession>A0AAN4YBU3</accession>
<sequence length="75" mass="8462">MHDYNRSIVTPHKPASDVSIQASDDRDVSDDGSDRALRIRQDVTVTVERESRPPEFWGSHHTKTESLNGAHQPQP</sequence>
<evidence type="ECO:0000256" key="1">
    <source>
        <dbReference type="SAM" id="MobiDB-lite"/>
    </source>
</evidence>
<feature type="compositionally biased region" description="Polar residues" evidence="1">
    <location>
        <begin position="65"/>
        <end position="75"/>
    </location>
</feature>
<feature type="region of interest" description="Disordered" evidence="1">
    <location>
        <begin position="1"/>
        <end position="75"/>
    </location>
</feature>
<feature type="compositionally biased region" description="Basic and acidic residues" evidence="1">
    <location>
        <begin position="32"/>
        <end position="53"/>
    </location>
</feature>
<name>A0AAN4YBU3_ASPOZ</name>